<protein>
    <submittedName>
        <fullName evidence="2">DUF5954 family protein</fullName>
    </submittedName>
</protein>
<dbReference type="InterPro" id="IPR045998">
    <property type="entry name" value="DUF5954"/>
</dbReference>
<accession>A0ABT6T9P0</accession>
<feature type="region of interest" description="Disordered" evidence="1">
    <location>
        <begin position="1"/>
        <end position="39"/>
    </location>
</feature>
<proteinExistence type="predicted"/>
<dbReference type="EMBL" id="JASCIS010000073">
    <property type="protein sequence ID" value="MDI3424088.1"/>
    <property type="molecule type" value="Genomic_DNA"/>
</dbReference>
<reference evidence="2 3" key="1">
    <citation type="submission" date="2023-05" db="EMBL/GenBank/DDBJ databases">
        <title>Draft genome sequence of Streptomyces sp. B-S-A12 isolated from a cave soil in Thailand.</title>
        <authorList>
            <person name="Chamroensaksri N."/>
            <person name="Muangham S."/>
        </authorList>
    </citation>
    <scope>NUCLEOTIDE SEQUENCE [LARGE SCALE GENOMIC DNA]</scope>
    <source>
        <strain evidence="2 3">B-S-A12</strain>
    </source>
</reference>
<dbReference type="Pfam" id="PF19379">
    <property type="entry name" value="DUF5954"/>
    <property type="match status" value="1"/>
</dbReference>
<comment type="caution">
    <text evidence="2">The sequence shown here is derived from an EMBL/GenBank/DDBJ whole genome shotgun (WGS) entry which is preliminary data.</text>
</comment>
<sequence>MLPAANSQPTFSCSQNGSTVSASTRALPAEGTDPAVSELAVPADAADRLRTERLNEVVVHGTTSRISRARRLLRWGRTDRKAHAPPRSTETTHPASATRAWTRTAPSTSTKNPQRTTRPPQRRRGTHALCCAALFLGRQDHQGARY</sequence>
<feature type="region of interest" description="Disordered" evidence="1">
    <location>
        <begin position="70"/>
        <end position="126"/>
    </location>
</feature>
<keyword evidence="3" id="KW-1185">Reference proteome</keyword>
<organism evidence="2 3">
    <name type="scientific">Streptomyces luteolus</name>
    <dbReference type="NCBI Taxonomy" id="3043615"/>
    <lineage>
        <taxon>Bacteria</taxon>
        <taxon>Bacillati</taxon>
        <taxon>Actinomycetota</taxon>
        <taxon>Actinomycetes</taxon>
        <taxon>Kitasatosporales</taxon>
        <taxon>Streptomycetaceae</taxon>
        <taxon>Streptomyces</taxon>
    </lineage>
</organism>
<name>A0ABT6T9P0_9ACTN</name>
<feature type="compositionally biased region" description="Polar residues" evidence="1">
    <location>
        <begin position="88"/>
        <end position="112"/>
    </location>
</feature>
<dbReference type="Proteomes" id="UP001237105">
    <property type="component" value="Unassembled WGS sequence"/>
</dbReference>
<feature type="compositionally biased region" description="Polar residues" evidence="1">
    <location>
        <begin position="1"/>
        <end position="24"/>
    </location>
</feature>
<evidence type="ECO:0000313" key="2">
    <source>
        <dbReference type="EMBL" id="MDI3424088.1"/>
    </source>
</evidence>
<evidence type="ECO:0000313" key="3">
    <source>
        <dbReference type="Proteomes" id="UP001237105"/>
    </source>
</evidence>
<evidence type="ECO:0000256" key="1">
    <source>
        <dbReference type="SAM" id="MobiDB-lite"/>
    </source>
</evidence>
<gene>
    <name evidence="2" type="ORF">QIT00_37095</name>
</gene>